<dbReference type="Gene3D" id="3.60.40.10">
    <property type="entry name" value="PPM-type phosphatase domain"/>
    <property type="match status" value="1"/>
</dbReference>
<name>A0ABP1AF78_9BRYO</name>
<dbReference type="EMBL" id="OZ023712">
    <property type="protein sequence ID" value="CAK9861077.1"/>
    <property type="molecule type" value="Genomic_DNA"/>
</dbReference>
<proteinExistence type="predicted"/>
<gene>
    <name evidence="2" type="ORF">CSSPJE1EN2_LOCUS4072</name>
</gene>
<sequence length="531" mass="58574">MGSCLSTTQQAVAAGNIRKRAKGRRQRQKELRREAMETLTLEAKNDALLASLPGRICSNGASNVACIYTQQGRKGTNQDAMVVWEDFASMEDTVYCGVYDGHGPYGHLVARRVRDSLPSKLLHYWQEELAAIKDNSKESESDDSAELCDTAEMDRGSNVSNHNDEVVRKPPMFQPWMEAHLTAYRVMDKELRSHPLIDCFCSGTTAVTVLKQGKHLVIGNVGDSRAIMGTRDENGVLKAIQLTVDLKPNLPREADRIREYKGRVFALGDEPEVFRVWLPFDDSPGLAMARAFGDFCLKDYGVISVPEISYRQLTDRDLFIVLASDGIWDVLSNDEVVHIVASAPTPSTAAQALVESAVRVWRLKYPTSKVDDCAVVCLHLDDPALISRHLSRADISSVLSEDGDVFFESYDPVTNEQVDLPVKGVSPQTAREMKDGKLEVQETALPVRVDPPKGAEGAAEGGEILNERKEMGGNETQKKNSLADWLDAEEDQEWSALEGVTRVNSLLNLPRFTAADKRAAGTPKGPVTMNI</sequence>
<dbReference type="PROSITE" id="PS51746">
    <property type="entry name" value="PPM_2"/>
    <property type="match status" value="1"/>
</dbReference>
<dbReference type="PANTHER" id="PTHR47992">
    <property type="entry name" value="PROTEIN PHOSPHATASE"/>
    <property type="match status" value="1"/>
</dbReference>
<dbReference type="CDD" id="cd00143">
    <property type="entry name" value="PP2Cc"/>
    <property type="match status" value="1"/>
</dbReference>
<dbReference type="InterPro" id="IPR036457">
    <property type="entry name" value="PPM-type-like_dom_sf"/>
</dbReference>
<evidence type="ECO:0000313" key="3">
    <source>
        <dbReference type="Proteomes" id="UP001497522"/>
    </source>
</evidence>
<organism evidence="2 3">
    <name type="scientific">Sphagnum jensenii</name>
    <dbReference type="NCBI Taxonomy" id="128206"/>
    <lineage>
        <taxon>Eukaryota</taxon>
        <taxon>Viridiplantae</taxon>
        <taxon>Streptophyta</taxon>
        <taxon>Embryophyta</taxon>
        <taxon>Bryophyta</taxon>
        <taxon>Sphagnophytina</taxon>
        <taxon>Sphagnopsida</taxon>
        <taxon>Sphagnales</taxon>
        <taxon>Sphagnaceae</taxon>
        <taxon>Sphagnum</taxon>
    </lineage>
</organism>
<reference evidence="2" key="1">
    <citation type="submission" date="2024-03" db="EMBL/GenBank/DDBJ databases">
        <authorList>
            <consortium name="ELIXIR-Norway"/>
            <consortium name="Elixir Norway"/>
        </authorList>
    </citation>
    <scope>NUCLEOTIDE SEQUENCE</scope>
</reference>
<keyword evidence="3" id="KW-1185">Reference proteome</keyword>
<dbReference type="InterPro" id="IPR015655">
    <property type="entry name" value="PP2C"/>
</dbReference>
<dbReference type="InterPro" id="IPR001932">
    <property type="entry name" value="PPM-type_phosphatase-like_dom"/>
</dbReference>
<evidence type="ECO:0000259" key="1">
    <source>
        <dbReference type="PROSITE" id="PS51746"/>
    </source>
</evidence>
<feature type="domain" description="PPM-type phosphatase" evidence="1">
    <location>
        <begin position="64"/>
        <end position="380"/>
    </location>
</feature>
<protein>
    <recommendedName>
        <fullName evidence="1">PPM-type phosphatase domain-containing protein</fullName>
    </recommendedName>
</protein>
<dbReference type="Proteomes" id="UP001497522">
    <property type="component" value="Chromosome 11"/>
</dbReference>
<dbReference type="SUPFAM" id="SSF81606">
    <property type="entry name" value="PP2C-like"/>
    <property type="match status" value="1"/>
</dbReference>
<accession>A0ABP1AF78</accession>
<evidence type="ECO:0000313" key="2">
    <source>
        <dbReference type="EMBL" id="CAK9861077.1"/>
    </source>
</evidence>
<dbReference type="SMART" id="SM00332">
    <property type="entry name" value="PP2Cc"/>
    <property type="match status" value="1"/>
</dbReference>
<dbReference type="Pfam" id="PF00481">
    <property type="entry name" value="PP2C"/>
    <property type="match status" value="1"/>
</dbReference>